<name>A0A669F6E7_ORENI</name>
<keyword evidence="19" id="KW-1185">Reference proteome</keyword>
<feature type="compositionally biased region" description="Polar residues" evidence="16">
    <location>
        <begin position="700"/>
        <end position="710"/>
    </location>
</feature>
<dbReference type="OMA" id="PIPRFFN"/>
<feature type="compositionally biased region" description="Low complexity" evidence="16">
    <location>
        <begin position="730"/>
        <end position="739"/>
    </location>
</feature>
<feature type="compositionally biased region" description="Low complexity" evidence="16">
    <location>
        <begin position="409"/>
        <end position="431"/>
    </location>
</feature>
<keyword evidence="9" id="KW-0460">Magnesium</keyword>
<sequence length="764" mass="85379">MSSKELTVGQSNQFVGPYRLEKTLGKGQTGLVKLGVHCITGQKVAIKIVNREKLSESVLMKVEREIAILKLIEHPHVLKLHDVYENNKYLYLVLEHVSGGELFDYLVKKGRLTPKEARKFFRQIISALDFCHSHSICHRDLKPENLLLDEKNNIRIADFGMASLQVGDSLLETSCGSPHYACPEVIRGEKYDGRRADVWSCGVILFALLVGALPFDHDNLRQLLEKVKSGVFHMPHFIPPDCQALLKGMIEVNSDKRLTLEAIQKHPWYLGGRNEPCPEQPPPRRVCMKRILSLTELDPDVLESMYSLGCFRDRVKLTQDLTSEEENQEKMIYYLLLDRKERYPSCEDEDLPPRNDIDPPRKRVDSPMLNRYGRSRPERKSLEVLSVTEQVSPTPPRRALDTNAYSQRSRSVSGASTGLSSSPLSSPRSPVFTFNPKPGSATTPRPTRPAPDPKTQTLPSKGPAERPQLHTMKSLPLQTPRSPSPSPSPILSPIPRFFNFPSPSVTPQGSGGMAASGSAHWRSRLNSFKNNLLGSPRFHRRKLQVPTSEDMSSLTPESSPELVKRSWFGNFITLEKEEQIFVLIRDKPLSSIKADIVQAFLSIPSLCHSVVSQNSFRAEYKSSGGPSVFQKPVKFQVLLQRERAEREGRRELGIYSVTFTLISGPSRRFKRVVETIQAQLLSTHDQPSVQALVDEKNDQLSRQPSTPTRQNSRRSESGSERGEGEHAADGGSSSGSSSGAVLQRRGSGKDKARLSPSNGTQAHP</sequence>
<comment type="catalytic activity">
    <reaction evidence="13">
        <text>L-seryl-[protein] + ATP = O-phospho-L-seryl-[protein] + ADP + H(+)</text>
        <dbReference type="Rhea" id="RHEA:17989"/>
        <dbReference type="Rhea" id="RHEA-COMP:9863"/>
        <dbReference type="Rhea" id="RHEA-COMP:11604"/>
        <dbReference type="ChEBI" id="CHEBI:15378"/>
        <dbReference type="ChEBI" id="CHEBI:29999"/>
        <dbReference type="ChEBI" id="CHEBI:30616"/>
        <dbReference type="ChEBI" id="CHEBI:83421"/>
        <dbReference type="ChEBI" id="CHEBI:456216"/>
        <dbReference type="EC" id="2.7.11.1"/>
    </reaction>
</comment>
<feature type="region of interest" description="Disordered" evidence="16">
    <location>
        <begin position="345"/>
        <end position="468"/>
    </location>
</feature>
<evidence type="ECO:0000256" key="7">
    <source>
        <dbReference type="ARBA" id="ARBA00022777"/>
    </source>
</evidence>
<dbReference type="InterPro" id="IPR011009">
    <property type="entry name" value="Kinase-like_dom_sf"/>
</dbReference>
<dbReference type="GO" id="GO:0005524">
    <property type="term" value="F:ATP binding"/>
    <property type="evidence" value="ECO:0007669"/>
    <property type="project" value="UniProtKB-UniRule"/>
</dbReference>
<dbReference type="PANTHER" id="PTHR24346:SF36">
    <property type="entry name" value="SERINE_THREONINE-PROTEIN KINASE BRSK1 ISOFORM X1-RELATED"/>
    <property type="match status" value="1"/>
</dbReference>
<dbReference type="PROSITE" id="PS00107">
    <property type="entry name" value="PROTEIN_KINASE_ATP"/>
    <property type="match status" value="1"/>
</dbReference>
<evidence type="ECO:0000256" key="14">
    <source>
        <dbReference type="ARBA" id="ARBA00048878"/>
    </source>
</evidence>
<dbReference type="GO" id="GO:0035556">
    <property type="term" value="P:intracellular signal transduction"/>
    <property type="evidence" value="ECO:0007669"/>
    <property type="project" value="TreeGrafter"/>
</dbReference>
<feature type="region of interest" description="Disordered" evidence="16">
    <location>
        <begin position="694"/>
        <end position="764"/>
    </location>
</feature>
<feature type="compositionally biased region" description="Polar residues" evidence="16">
    <location>
        <begin position="755"/>
        <end position="764"/>
    </location>
</feature>
<dbReference type="InterPro" id="IPR048622">
    <property type="entry name" value="BRSK1_2-like_UBA"/>
</dbReference>
<organism evidence="18 19">
    <name type="scientific">Oreochromis niloticus</name>
    <name type="common">Nile tilapia</name>
    <name type="synonym">Tilapia nilotica</name>
    <dbReference type="NCBI Taxonomy" id="8128"/>
    <lineage>
        <taxon>Eukaryota</taxon>
        <taxon>Metazoa</taxon>
        <taxon>Chordata</taxon>
        <taxon>Craniata</taxon>
        <taxon>Vertebrata</taxon>
        <taxon>Euteleostomi</taxon>
        <taxon>Actinopterygii</taxon>
        <taxon>Neopterygii</taxon>
        <taxon>Teleostei</taxon>
        <taxon>Neoteleostei</taxon>
        <taxon>Acanthomorphata</taxon>
        <taxon>Ovalentaria</taxon>
        <taxon>Cichlomorphae</taxon>
        <taxon>Cichliformes</taxon>
        <taxon>Cichlidae</taxon>
        <taxon>African cichlids</taxon>
        <taxon>Pseudocrenilabrinae</taxon>
        <taxon>Oreochromini</taxon>
        <taxon>Oreochromis</taxon>
    </lineage>
</organism>
<feature type="compositionally biased region" description="Basic and acidic residues" evidence="16">
    <location>
        <begin position="345"/>
        <end position="365"/>
    </location>
</feature>
<keyword evidence="5" id="KW-0479">Metal-binding</keyword>
<dbReference type="InParanoid" id="A0A669F6E7"/>
<dbReference type="GO" id="GO:0050321">
    <property type="term" value="F:tau-protein kinase activity"/>
    <property type="evidence" value="ECO:0007669"/>
    <property type="project" value="UniProtKB-EC"/>
</dbReference>
<evidence type="ECO:0000256" key="5">
    <source>
        <dbReference type="ARBA" id="ARBA00022723"/>
    </source>
</evidence>
<dbReference type="PROSITE" id="PS50011">
    <property type="entry name" value="PROTEIN_KINASE_DOM"/>
    <property type="match status" value="1"/>
</dbReference>
<protein>
    <submittedName>
        <fullName evidence="18">Si:dkey-16p21.7</fullName>
    </submittedName>
</protein>
<reference evidence="18" key="2">
    <citation type="submission" date="2025-08" db="UniProtKB">
        <authorList>
            <consortium name="Ensembl"/>
        </authorList>
    </citation>
    <scope>IDENTIFICATION</scope>
</reference>
<evidence type="ECO:0000256" key="1">
    <source>
        <dbReference type="ARBA" id="ARBA00001946"/>
    </source>
</evidence>
<evidence type="ECO:0000313" key="19">
    <source>
        <dbReference type="Proteomes" id="UP000005207"/>
    </source>
</evidence>
<accession>A0A669F6E7</accession>
<comment type="catalytic activity">
    <reaction evidence="14">
        <text>L-threonyl-[tau protein] + ATP = O-phospho-L-threonyl-[tau protein] + ADP + H(+)</text>
        <dbReference type="Rhea" id="RHEA:53904"/>
        <dbReference type="Rhea" id="RHEA-COMP:13703"/>
        <dbReference type="Rhea" id="RHEA-COMP:13704"/>
        <dbReference type="ChEBI" id="CHEBI:15378"/>
        <dbReference type="ChEBI" id="CHEBI:30013"/>
        <dbReference type="ChEBI" id="CHEBI:30616"/>
        <dbReference type="ChEBI" id="CHEBI:61977"/>
        <dbReference type="ChEBI" id="CHEBI:456216"/>
        <dbReference type="EC" id="2.7.11.26"/>
    </reaction>
</comment>
<comment type="catalytic activity">
    <reaction evidence="11">
        <text>L-threonyl-[protein] + ATP = O-phospho-L-threonyl-[protein] + ADP + H(+)</text>
        <dbReference type="Rhea" id="RHEA:46608"/>
        <dbReference type="Rhea" id="RHEA-COMP:11060"/>
        <dbReference type="Rhea" id="RHEA-COMP:11605"/>
        <dbReference type="ChEBI" id="CHEBI:15378"/>
        <dbReference type="ChEBI" id="CHEBI:30013"/>
        <dbReference type="ChEBI" id="CHEBI:30616"/>
        <dbReference type="ChEBI" id="CHEBI:61977"/>
        <dbReference type="ChEBI" id="CHEBI:456216"/>
        <dbReference type="EC" id="2.7.11.1"/>
    </reaction>
</comment>
<dbReference type="InterPro" id="IPR000719">
    <property type="entry name" value="Prot_kinase_dom"/>
</dbReference>
<proteinExistence type="inferred from homology"/>
<dbReference type="InterPro" id="IPR017441">
    <property type="entry name" value="Protein_kinase_ATP_BS"/>
</dbReference>
<evidence type="ECO:0000256" key="12">
    <source>
        <dbReference type="ARBA" id="ARBA00048291"/>
    </source>
</evidence>
<dbReference type="GO" id="GO:0046872">
    <property type="term" value="F:metal ion binding"/>
    <property type="evidence" value="ECO:0007669"/>
    <property type="project" value="UniProtKB-KW"/>
</dbReference>
<dbReference type="FunFam" id="3.30.200.20:FF:000003">
    <property type="entry name" value="Non-specific serine/threonine protein kinase"/>
    <property type="match status" value="1"/>
</dbReference>
<evidence type="ECO:0000256" key="4">
    <source>
        <dbReference type="ARBA" id="ARBA00022679"/>
    </source>
</evidence>
<evidence type="ECO:0000256" key="6">
    <source>
        <dbReference type="ARBA" id="ARBA00022741"/>
    </source>
</evidence>
<evidence type="ECO:0000256" key="11">
    <source>
        <dbReference type="ARBA" id="ARBA00047899"/>
    </source>
</evidence>
<gene>
    <name evidence="18" type="primary">LOC100698138</name>
</gene>
<dbReference type="Proteomes" id="UP000005207">
    <property type="component" value="Linkage group LG4"/>
</dbReference>
<keyword evidence="6 15" id="KW-0547">Nucleotide-binding</keyword>
<evidence type="ECO:0000256" key="2">
    <source>
        <dbReference type="ARBA" id="ARBA00006234"/>
    </source>
</evidence>
<evidence type="ECO:0000256" key="9">
    <source>
        <dbReference type="ARBA" id="ARBA00022842"/>
    </source>
</evidence>
<feature type="domain" description="Protein kinase" evidence="17">
    <location>
        <begin position="18"/>
        <end position="269"/>
    </location>
</feature>
<keyword evidence="8 15" id="KW-0067">ATP-binding</keyword>
<evidence type="ECO:0000256" key="3">
    <source>
        <dbReference type="ARBA" id="ARBA00022527"/>
    </source>
</evidence>
<evidence type="ECO:0000313" key="18">
    <source>
        <dbReference type="Ensembl" id="ENSONIP00000078583.1"/>
    </source>
</evidence>
<dbReference type="GO" id="GO:0005737">
    <property type="term" value="C:cytoplasm"/>
    <property type="evidence" value="ECO:0007669"/>
    <property type="project" value="TreeGrafter"/>
</dbReference>
<dbReference type="FunFam" id="1.10.510.10:FF:000064">
    <property type="entry name" value="BR serine/threonine-protein kinase 2"/>
    <property type="match status" value="1"/>
</dbReference>
<dbReference type="Gene3D" id="1.10.510.10">
    <property type="entry name" value="Transferase(Phosphotransferase) domain 1"/>
    <property type="match status" value="1"/>
</dbReference>
<evidence type="ECO:0000256" key="15">
    <source>
        <dbReference type="PROSITE-ProRule" id="PRU10141"/>
    </source>
</evidence>
<keyword evidence="10" id="KW-0524">Neurogenesis</keyword>
<dbReference type="SUPFAM" id="SSF56112">
    <property type="entry name" value="Protein kinase-like (PK-like)"/>
    <property type="match status" value="1"/>
</dbReference>
<dbReference type="GO" id="GO:0007399">
    <property type="term" value="P:nervous system development"/>
    <property type="evidence" value="ECO:0007669"/>
    <property type="project" value="UniProtKB-KW"/>
</dbReference>
<keyword evidence="3" id="KW-0723">Serine/threonine-protein kinase</keyword>
<dbReference type="Ensembl" id="ENSONIT00000033937.1">
    <property type="protein sequence ID" value="ENSONIP00000078583.1"/>
    <property type="gene ID" value="ENSONIG00000006476.2"/>
</dbReference>
<reference evidence="18" key="3">
    <citation type="submission" date="2025-09" db="UniProtKB">
        <authorList>
            <consortium name="Ensembl"/>
        </authorList>
    </citation>
    <scope>IDENTIFICATION</scope>
</reference>
<dbReference type="PANTHER" id="PTHR24346">
    <property type="entry name" value="MAP/MICROTUBULE AFFINITY-REGULATING KINASE"/>
    <property type="match status" value="1"/>
</dbReference>
<dbReference type="CDD" id="cd14081">
    <property type="entry name" value="STKc_BRSK1_2"/>
    <property type="match status" value="1"/>
</dbReference>
<dbReference type="Pfam" id="PF21115">
    <property type="entry name" value="UBA_BRSK"/>
    <property type="match status" value="1"/>
</dbReference>
<keyword evidence="7" id="KW-0418">Kinase</keyword>
<evidence type="ECO:0000256" key="10">
    <source>
        <dbReference type="ARBA" id="ARBA00022902"/>
    </source>
</evidence>
<feature type="binding site" evidence="15">
    <location>
        <position position="47"/>
    </location>
    <ligand>
        <name>ATP</name>
        <dbReference type="ChEBI" id="CHEBI:30616"/>
    </ligand>
</feature>
<dbReference type="AlphaFoldDB" id="A0A669F6E7"/>
<dbReference type="InterPro" id="IPR008271">
    <property type="entry name" value="Ser/Thr_kinase_AS"/>
</dbReference>
<evidence type="ECO:0000256" key="13">
    <source>
        <dbReference type="ARBA" id="ARBA00048679"/>
    </source>
</evidence>
<comment type="similarity">
    <text evidence="2">Belongs to the protein kinase superfamily. CAMK Ser/Thr protein kinase family. SNF1 subfamily.</text>
</comment>
<dbReference type="CDD" id="cd14340">
    <property type="entry name" value="UBA_BRSK"/>
    <property type="match status" value="1"/>
</dbReference>
<evidence type="ECO:0000256" key="16">
    <source>
        <dbReference type="SAM" id="MobiDB-lite"/>
    </source>
</evidence>
<comment type="catalytic activity">
    <reaction evidence="12">
        <text>L-seryl-[tau protein] + ATP = O-phospho-L-seryl-[tau protein] + ADP + H(+)</text>
        <dbReference type="Rhea" id="RHEA:12801"/>
        <dbReference type="Rhea" id="RHEA-COMP:13701"/>
        <dbReference type="Rhea" id="RHEA-COMP:13702"/>
        <dbReference type="ChEBI" id="CHEBI:15378"/>
        <dbReference type="ChEBI" id="CHEBI:29999"/>
        <dbReference type="ChEBI" id="CHEBI:30616"/>
        <dbReference type="ChEBI" id="CHEBI:83421"/>
        <dbReference type="ChEBI" id="CHEBI:456216"/>
        <dbReference type="EC" id="2.7.11.26"/>
    </reaction>
</comment>
<reference evidence="19" key="1">
    <citation type="submission" date="2012-01" db="EMBL/GenBank/DDBJ databases">
        <title>The Genome Sequence of Oreochromis niloticus (Nile Tilapia).</title>
        <authorList>
            <consortium name="Broad Institute Genome Assembly Team"/>
            <consortium name="Broad Institute Sequencing Platform"/>
            <person name="Di Palma F."/>
            <person name="Johnson J."/>
            <person name="Lander E.S."/>
            <person name="Lindblad-Toh K."/>
        </authorList>
    </citation>
    <scope>NUCLEOTIDE SEQUENCE [LARGE SCALE GENOMIC DNA]</scope>
</reference>
<dbReference type="GeneTree" id="ENSGT00940000164511"/>
<keyword evidence="4" id="KW-0808">Transferase</keyword>
<dbReference type="PROSITE" id="PS00108">
    <property type="entry name" value="PROTEIN_KINASE_ST"/>
    <property type="match status" value="1"/>
</dbReference>
<comment type="cofactor">
    <cofactor evidence="1">
        <name>Mg(2+)</name>
        <dbReference type="ChEBI" id="CHEBI:18420"/>
    </cofactor>
</comment>
<dbReference type="SMART" id="SM00220">
    <property type="entry name" value="S_TKc"/>
    <property type="match status" value="1"/>
</dbReference>
<feature type="compositionally biased region" description="Basic and acidic residues" evidence="16">
    <location>
        <begin position="713"/>
        <end position="728"/>
    </location>
</feature>
<dbReference type="Pfam" id="PF21122">
    <property type="entry name" value="KA1_BRSK"/>
    <property type="match status" value="1"/>
</dbReference>
<evidence type="ECO:0000259" key="17">
    <source>
        <dbReference type="PROSITE" id="PS50011"/>
    </source>
</evidence>
<evidence type="ECO:0000256" key="8">
    <source>
        <dbReference type="ARBA" id="ARBA00022840"/>
    </source>
</evidence>
<dbReference type="Pfam" id="PF00069">
    <property type="entry name" value="Pkinase"/>
    <property type="match status" value="1"/>
</dbReference>